<protein>
    <submittedName>
        <fullName evidence="2">Uncharacterized protein</fullName>
    </submittedName>
</protein>
<reference evidence="2" key="1">
    <citation type="submission" date="2017-05" db="UniProtKB">
        <authorList>
            <consortium name="EnsemblMetazoa"/>
        </authorList>
    </citation>
    <scope>IDENTIFICATION</scope>
</reference>
<dbReference type="AlphaFoldDB" id="A0A1X7V298"/>
<organism evidence="2">
    <name type="scientific">Amphimedon queenslandica</name>
    <name type="common">Sponge</name>
    <dbReference type="NCBI Taxonomy" id="400682"/>
    <lineage>
        <taxon>Eukaryota</taxon>
        <taxon>Metazoa</taxon>
        <taxon>Porifera</taxon>
        <taxon>Demospongiae</taxon>
        <taxon>Heteroscleromorpha</taxon>
        <taxon>Haplosclerida</taxon>
        <taxon>Niphatidae</taxon>
        <taxon>Amphimedon</taxon>
    </lineage>
</organism>
<evidence type="ECO:0000256" key="1">
    <source>
        <dbReference type="SAM" id="SignalP"/>
    </source>
</evidence>
<keyword evidence="1" id="KW-0732">Signal</keyword>
<sequence length="624" mass="70609">MNLLSWNPPKSIFLLLTFIWIFSFSQASYLDFPRVHFYGKFRADPSTPNNDRCNFDPNIDDPFEDDPDRNWNYIGTNEFSIQDTFVTGVTTDSGVTDDEVIGAAVLDSGNHPFAKIVDIDTEWQGAAATVYGMVFRIVWSDGTEALSGKWTPNSITQSMWPRRKCYKRLHMEDFISATLSTTTIYDIEWGDLRRSAVLEKLKELSTKGNKKLQLSISLSIYTRNHEDFAKTAFTLGLISGTIGVSSDTEPLNYGGERLLSHTEIKYPPDISNIPSNDPCYNSDESQWMYDAPFKVNGDLLSIDLSNSLPIDLNGNLRYLNPLYAGILHNQEQKCIDLLGDEIHYCSNDHSGPYCNNDWLKSTGGIVDIELNYYQKEKLLSSSSLVVVLMQDKSSETNEVYPNCYALPSSKHNLKLMLKETDYYMRPKEEYSFFVHPSVSTSVNVPFLVSQFGKPVANLDVKVVRCKEAAYKPCTSALPTDGVIPSEWKWNAKTDENGIAVFKFTAVKEMSAIRKYSRSKSPCDDSSVLKLPIDGQVYGFDFCPSEGEEDQQCASFSLNSLVIRAFSNPEYDPDKKYTWVDHIQPIFSQYHHLYPVMHNILDMSNYDSVTSPQNIAMSIKAILEP</sequence>
<dbReference type="InParanoid" id="A0A1X7V298"/>
<evidence type="ECO:0000313" key="2">
    <source>
        <dbReference type="EnsemblMetazoa" id="Aqu2.1.33697_001"/>
    </source>
</evidence>
<feature type="signal peptide" evidence="1">
    <location>
        <begin position="1"/>
        <end position="27"/>
    </location>
</feature>
<name>A0A1X7V298_AMPQE</name>
<dbReference type="OrthoDB" id="5966378at2759"/>
<accession>A0A1X7V298</accession>
<proteinExistence type="predicted"/>
<dbReference type="EnsemblMetazoa" id="Aqu2.1.33697_001">
    <property type="protein sequence ID" value="Aqu2.1.33697_001"/>
    <property type="gene ID" value="Aqu2.1.33697"/>
</dbReference>
<feature type="chain" id="PRO_5010877885" evidence="1">
    <location>
        <begin position="28"/>
        <end position="624"/>
    </location>
</feature>